<comment type="caution">
    <text evidence="2">The sequence shown here is derived from an EMBL/GenBank/DDBJ whole genome shotgun (WGS) entry which is preliminary data.</text>
</comment>
<sequence length="216" mass="24254">MSMILAIDLGKFKSVACKYQTATGEHTFQTLPTSPTALHDLIVDIQPTRVVIEIGSAAGWIKDLCEALNVSIEVANPNHEAWRWKNIKRKTDKDDALKLAQLSVMGQLPTVTLPSKNVRQWRSFIAYRRSQHSPHEFHSIAHVLASIWKSWSDRSRGCTKHSHRRGAVPFRTAHNVGTPSVVRSAVRPMETVSYFNGRPRPAVSVGGWRPATFDEH</sequence>
<dbReference type="Pfam" id="PF01548">
    <property type="entry name" value="DEDD_Tnp_IS110"/>
    <property type="match status" value="1"/>
</dbReference>
<dbReference type="Proteomes" id="UP001575105">
    <property type="component" value="Unassembled WGS sequence"/>
</dbReference>
<dbReference type="RefSeq" id="WP_425346967.1">
    <property type="nucleotide sequence ID" value="NZ_JBGUBD010000014.1"/>
</dbReference>
<reference evidence="2 3" key="1">
    <citation type="submission" date="2024-08" db="EMBL/GenBank/DDBJ databases">
        <title>Whole-genome sequencing of halo(alkali)philic microorganisms from hypersaline lakes.</title>
        <authorList>
            <person name="Sorokin D.Y."/>
            <person name="Merkel A.Y."/>
            <person name="Messina E."/>
            <person name="Yakimov M."/>
        </authorList>
    </citation>
    <scope>NUCLEOTIDE SEQUENCE [LARGE SCALE GENOMIC DNA]</scope>
    <source>
        <strain evidence="2 3">AB-hyl4</strain>
    </source>
</reference>
<proteinExistence type="predicted"/>
<feature type="domain" description="Transposase IS110-like N-terminal" evidence="1">
    <location>
        <begin position="6"/>
        <end position="130"/>
    </location>
</feature>
<gene>
    <name evidence="2" type="ORF">ACERK3_17360</name>
</gene>
<evidence type="ECO:0000313" key="3">
    <source>
        <dbReference type="Proteomes" id="UP001575105"/>
    </source>
</evidence>
<dbReference type="InterPro" id="IPR002525">
    <property type="entry name" value="Transp_IS110-like_N"/>
</dbReference>
<keyword evidence="3" id="KW-1185">Reference proteome</keyword>
<dbReference type="EMBL" id="JBGUBD010000014">
    <property type="protein sequence ID" value="MFA9480046.1"/>
    <property type="molecule type" value="Genomic_DNA"/>
</dbReference>
<accession>A0ABV4U8X4</accession>
<name>A0ABV4U8X4_9BACT</name>
<organism evidence="2 3">
    <name type="scientific">Natronomicrosphaera hydrolytica</name>
    <dbReference type="NCBI Taxonomy" id="3242702"/>
    <lineage>
        <taxon>Bacteria</taxon>
        <taxon>Pseudomonadati</taxon>
        <taxon>Planctomycetota</taxon>
        <taxon>Phycisphaerae</taxon>
        <taxon>Phycisphaerales</taxon>
        <taxon>Phycisphaeraceae</taxon>
        <taxon>Natronomicrosphaera</taxon>
    </lineage>
</organism>
<evidence type="ECO:0000313" key="2">
    <source>
        <dbReference type="EMBL" id="MFA9480046.1"/>
    </source>
</evidence>
<protein>
    <submittedName>
        <fullName evidence="2">Transposase</fullName>
    </submittedName>
</protein>
<evidence type="ECO:0000259" key="1">
    <source>
        <dbReference type="Pfam" id="PF01548"/>
    </source>
</evidence>